<name>A0ABT7UKU1_9FIRM</name>
<dbReference type="EMBL" id="JAUDCK010000053">
    <property type="protein sequence ID" value="MDM8196754.1"/>
    <property type="molecule type" value="Genomic_DNA"/>
</dbReference>
<evidence type="ECO:0000259" key="4">
    <source>
        <dbReference type="Pfam" id="PF08279"/>
    </source>
</evidence>
<dbReference type="InterPro" id="IPR036388">
    <property type="entry name" value="WH-like_DNA-bd_sf"/>
</dbReference>
<proteinExistence type="predicted"/>
<evidence type="ECO:0000313" key="6">
    <source>
        <dbReference type="Proteomes" id="UP001529275"/>
    </source>
</evidence>
<protein>
    <submittedName>
        <fullName evidence="5">HTH domain-containing protein</fullName>
    </submittedName>
</protein>
<dbReference type="InterPro" id="IPR007737">
    <property type="entry name" value="Mga_HTH"/>
</dbReference>
<evidence type="ECO:0000259" key="3">
    <source>
        <dbReference type="Pfam" id="PF05043"/>
    </source>
</evidence>
<organism evidence="5 6">
    <name type="scientific">Massilimicrobiota timonensis</name>
    <dbReference type="NCBI Taxonomy" id="1776392"/>
    <lineage>
        <taxon>Bacteria</taxon>
        <taxon>Bacillati</taxon>
        <taxon>Bacillota</taxon>
        <taxon>Erysipelotrichia</taxon>
        <taxon>Erysipelotrichales</taxon>
        <taxon>Erysipelotrichaceae</taxon>
        <taxon>Massilimicrobiota</taxon>
    </lineage>
</organism>
<feature type="domain" description="Helix-turn-helix type 11" evidence="4">
    <location>
        <begin position="8"/>
        <end position="66"/>
    </location>
</feature>
<dbReference type="Proteomes" id="UP001529275">
    <property type="component" value="Unassembled WGS sequence"/>
</dbReference>
<comment type="caution">
    <text evidence="5">The sequence shown here is derived from an EMBL/GenBank/DDBJ whole genome shotgun (WGS) entry which is preliminary data.</text>
</comment>
<dbReference type="InterPro" id="IPR050661">
    <property type="entry name" value="BglG_antiterminators"/>
</dbReference>
<dbReference type="SUPFAM" id="SSF46785">
    <property type="entry name" value="Winged helix' DNA-binding domain"/>
    <property type="match status" value="1"/>
</dbReference>
<keyword evidence="6" id="KW-1185">Reference proteome</keyword>
<dbReference type="InterPro" id="IPR013196">
    <property type="entry name" value="HTH_11"/>
</dbReference>
<accession>A0ABT7UKU1</accession>
<dbReference type="Pfam" id="PF05043">
    <property type="entry name" value="Mga"/>
    <property type="match status" value="1"/>
</dbReference>
<reference evidence="6" key="1">
    <citation type="submission" date="2023-06" db="EMBL/GenBank/DDBJ databases">
        <title>Identification and characterization of horizontal gene transfer across gut microbiota members of farm animals based on homology search.</title>
        <authorList>
            <person name="Zeman M."/>
            <person name="Kubasova T."/>
            <person name="Jahodarova E."/>
            <person name="Nykrynova M."/>
            <person name="Rychlik I."/>
        </authorList>
    </citation>
    <scope>NUCLEOTIDE SEQUENCE [LARGE SCALE GENOMIC DNA]</scope>
    <source>
        <strain evidence="6">ET341</strain>
    </source>
</reference>
<dbReference type="RefSeq" id="WP_289528189.1">
    <property type="nucleotide sequence ID" value="NZ_JAUDCK010000053.1"/>
</dbReference>
<dbReference type="Pfam" id="PF08279">
    <property type="entry name" value="HTH_11"/>
    <property type="match status" value="1"/>
</dbReference>
<keyword evidence="1" id="KW-0805">Transcription regulation</keyword>
<dbReference type="PANTHER" id="PTHR30185">
    <property type="entry name" value="CRYPTIC BETA-GLUCOSIDE BGL OPERON ANTITERMINATOR"/>
    <property type="match status" value="1"/>
</dbReference>
<dbReference type="Gene3D" id="1.10.10.10">
    <property type="entry name" value="Winged helix-like DNA-binding domain superfamily/Winged helix DNA-binding domain"/>
    <property type="match status" value="2"/>
</dbReference>
<evidence type="ECO:0000256" key="2">
    <source>
        <dbReference type="ARBA" id="ARBA00023163"/>
    </source>
</evidence>
<sequence length="183" mass="21554">MKLSFLQRQEKILDALLENNEGQYITSSYLANLCYASTKTIRNDIALLNDNFKNIAVIHTQKGKGYYLTIISDSFYDKKEHYFHHDDNVYDNTIKRSYYMIEKLLMSEHAVKIDDLAEELHIDRTTVSRDLKYVRDFLNKFHLELKHKPGLGNYIDGDEIHLRTCILEILNMDEYFTSLTTPC</sequence>
<feature type="domain" description="Mga helix-turn-helix" evidence="3">
    <location>
        <begin position="97"/>
        <end position="168"/>
    </location>
</feature>
<dbReference type="InterPro" id="IPR036390">
    <property type="entry name" value="WH_DNA-bd_sf"/>
</dbReference>
<evidence type="ECO:0000313" key="5">
    <source>
        <dbReference type="EMBL" id="MDM8196754.1"/>
    </source>
</evidence>
<evidence type="ECO:0000256" key="1">
    <source>
        <dbReference type="ARBA" id="ARBA00023015"/>
    </source>
</evidence>
<dbReference type="PANTHER" id="PTHR30185:SF13">
    <property type="entry name" value="LICABCH OPERON REGULATOR-RELATED"/>
    <property type="match status" value="1"/>
</dbReference>
<keyword evidence="2" id="KW-0804">Transcription</keyword>
<gene>
    <name evidence="5" type="ORF">QUV98_10545</name>
</gene>